<accession>V6I5Y0</accession>
<protein>
    <submittedName>
        <fullName evidence="1">Uncharacterized protein</fullName>
    </submittedName>
</protein>
<name>V6I5Y0_9LEPT</name>
<reference evidence="1" key="1">
    <citation type="submission" date="2013-05" db="EMBL/GenBank/DDBJ databases">
        <authorList>
            <person name="Harkins D.M."/>
            <person name="Durkin A.S."/>
            <person name="Brinkac L.M."/>
            <person name="Haft D.H."/>
            <person name="Selengut J.D."/>
            <person name="Sanka R."/>
            <person name="DePew J."/>
            <person name="Purushe J."/>
            <person name="Hartskeerl R.A."/>
            <person name="Ahmed A."/>
            <person name="van der Linden H."/>
            <person name="Goris M.G.A."/>
            <person name="Vinetz J.M."/>
            <person name="Sutton G.G."/>
            <person name="Nierman W.C."/>
            <person name="Fouts D.E."/>
        </authorList>
    </citation>
    <scope>NUCLEOTIDE SEQUENCE [LARGE SCALE GENOMIC DNA]</scope>
    <source>
        <strain evidence="1">L 60</strain>
    </source>
</reference>
<sequence>MRESLIRGFSLEVIVPFYNRNLSRKLECLERIFVNDGENVLRFGKGAV</sequence>
<dbReference type="AlphaFoldDB" id="V6I5Y0"/>
<organism evidence="1 2">
    <name type="scientific">Leptospira alexanderi serovar Manhao 3 str. L 60</name>
    <dbReference type="NCBI Taxonomy" id="1049759"/>
    <lineage>
        <taxon>Bacteria</taxon>
        <taxon>Pseudomonadati</taxon>
        <taxon>Spirochaetota</taxon>
        <taxon>Spirochaetia</taxon>
        <taxon>Leptospirales</taxon>
        <taxon>Leptospiraceae</taxon>
        <taxon>Leptospira</taxon>
    </lineage>
</organism>
<keyword evidence="2" id="KW-1185">Reference proteome</keyword>
<gene>
    <name evidence="1" type="ORF">LEP1GSC062_1557</name>
</gene>
<dbReference type="Proteomes" id="UP000018747">
    <property type="component" value="Unassembled WGS sequence"/>
</dbReference>
<evidence type="ECO:0000313" key="1">
    <source>
        <dbReference type="EMBL" id="EQA61144.1"/>
    </source>
</evidence>
<evidence type="ECO:0000313" key="2">
    <source>
        <dbReference type="Proteomes" id="UP000018747"/>
    </source>
</evidence>
<dbReference type="EMBL" id="AHMT02000052">
    <property type="protein sequence ID" value="EQA61144.1"/>
    <property type="molecule type" value="Genomic_DNA"/>
</dbReference>
<comment type="caution">
    <text evidence="1">The sequence shown here is derived from an EMBL/GenBank/DDBJ whole genome shotgun (WGS) entry which is preliminary data.</text>
</comment>
<proteinExistence type="predicted"/>